<evidence type="ECO:0000256" key="3">
    <source>
        <dbReference type="ARBA" id="ARBA00007970"/>
    </source>
</evidence>
<dbReference type="InterPro" id="IPR004839">
    <property type="entry name" value="Aminotransferase_I/II_large"/>
</dbReference>
<dbReference type="InterPro" id="IPR015421">
    <property type="entry name" value="PyrdxlP-dep_Trfase_major"/>
</dbReference>
<keyword evidence="6 9" id="KW-0808">Transferase</keyword>
<protein>
    <recommendedName>
        <fullName evidence="9">Histidinol-phosphate aminotransferase</fullName>
        <ecNumber evidence="9">2.6.1.9</ecNumber>
    </recommendedName>
    <alternativeName>
        <fullName evidence="9">Imidazole acetol-phosphate transaminase</fullName>
    </alternativeName>
</protein>
<dbReference type="GO" id="GO:0000105">
    <property type="term" value="P:L-histidine biosynthetic process"/>
    <property type="evidence" value="ECO:0007669"/>
    <property type="project" value="UniProtKB-UniRule"/>
</dbReference>
<evidence type="ECO:0000256" key="8">
    <source>
        <dbReference type="ARBA" id="ARBA00047481"/>
    </source>
</evidence>
<dbReference type="InterPro" id="IPR050106">
    <property type="entry name" value="HistidinolP_aminotransfase"/>
</dbReference>
<dbReference type="GO" id="GO:0030170">
    <property type="term" value="F:pyridoxal phosphate binding"/>
    <property type="evidence" value="ECO:0007669"/>
    <property type="project" value="InterPro"/>
</dbReference>
<dbReference type="UniPathway" id="UPA00031">
    <property type="reaction ID" value="UER00012"/>
</dbReference>
<comment type="subunit">
    <text evidence="4 9">Homodimer.</text>
</comment>
<accession>A0A1K0IDT4</accession>
<sequence length="375" mass="40166">MAEQGKQGGTVFGPDYVRAISPYVAGKPISEVAREFGLDEAGIVKLASNENPLGMPESARRAVADAVAELGRYPDSNGFALKGALSARFGVPADWLTLGNGSNDILELAAHALVEPGQSIVYAEYSFAVYALATQEIGARAIEVPARDYGHDLEAMAAAIAPDTRLVFIANPNNPTGTFVPAAQIEAFLQRVPANVVVVLDEAYNEYLDADQQYDSLAWVRRYPNLMVSRTFSKAYGLAGLRIGFAVAQPELSDLLNRIRQPFNVNSVAQAAAIAALGDADFLRRSAELNRAGKRQLTDAFNRLGLEYVPSSGNFVMVRVGDDDGAGARVNLALLKQGVIVRPVGNYNLPRWLRVTIGLAGENTAFIAALERALA</sequence>
<dbReference type="InterPro" id="IPR001917">
    <property type="entry name" value="Aminotrans_II_pyridoxalP_BS"/>
</dbReference>
<evidence type="ECO:0000256" key="2">
    <source>
        <dbReference type="ARBA" id="ARBA00005011"/>
    </source>
</evidence>
<dbReference type="RefSeq" id="WP_340524004.1">
    <property type="nucleotide sequence ID" value="NZ_FMSH01000154.1"/>
</dbReference>
<keyword evidence="9" id="KW-0368">Histidine biosynthesis</keyword>
<dbReference type="GO" id="GO:0004400">
    <property type="term" value="F:histidinol-phosphate transaminase activity"/>
    <property type="evidence" value="ECO:0007669"/>
    <property type="project" value="UniProtKB-UniRule"/>
</dbReference>
<evidence type="ECO:0000256" key="4">
    <source>
        <dbReference type="ARBA" id="ARBA00011738"/>
    </source>
</evidence>
<evidence type="ECO:0000256" key="5">
    <source>
        <dbReference type="ARBA" id="ARBA00022576"/>
    </source>
</evidence>
<dbReference type="NCBIfam" id="TIGR01141">
    <property type="entry name" value="hisC"/>
    <property type="match status" value="1"/>
</dbReference>
<comment type="similarity">
    <text evidence="3 9">Belongs to the class-II pyridoxal-phosphate-dependent aminotransferase family. Histidinol-phosphate aminotransferase subfamily.</text>
</comment>
<evidence type="ECO:0000259" key="10">
    <source>
        <dbReference type="Pfam" id="PF00155"/>
    </source>
</evidence>
<dbReference type="Gene3D" id="3.90.1150.10">
    <property type="entry name" value="Aspartate Aminotransferase, domain 1"/>
    <property type="match status" value="1"/>
</dbReference>
<comment type="pathway">
    <text evidence="2 9">Amino-acid biosynthesis; L-histidine biosynthesis; L-histidine from 5-phospho-alpha-D-ribose 1-diphosphate: step 7/9.</text>
</comment>
<reference evidence="11" key="1">
    <citation type="submission" date="2016-09" db="EMBL/GenBank/DDBJ databases">
        <authorList>
            <person name="Capua I."/>
            <person name="De Benedictis P."/>
            <person name="Joannis T."/>
            <person name="Lombin L.H."/>
            <person name="Cattoli G."/>
        </authorList>
    </citation>
    <scope>NUCLEOTIDE SEQUENCE</scope>
    <source>
        <strain evidence="11">B9</strain>
    </source>
</reference>
<keyword evidence="7 9" id="KW-0663">Pyridoxal phosphate</keyword>
<dbReference type="EC" id="2.6.1.9" evidence="9"/>
<keyword evidence="9" id="KW-0028">Amino-acid biosynthesis</keyword>
<gene>
    <name evidence="9 11" type="primary">hisC</name>
    <name evidence="11" type="ORF">CNECB9_2370063</name>
</gene>
<dbReference type="EMBL" id="FMSH01000154">
    <property type="protein sequence ID" value="SCU75489.1"/>
    <property type="molecule type" value="Genomic_DNA"/>
</dbReference>
<dbReference type="InterPro" id="IPR005861">
    <property type="entry name" value="HisP_aminotrans"/>
</dbReference>
<dbReference type="PROSITE" id="PS00599">
    <property type="entry name" value="AA_TRANSFER_CLASS_2"/>
    <property type="match status" value="1"/>
</dbReference>
<dbReference type="Gene3D" id="3.40.640.10">
    <property type="entry name" value="Type I PLP-dependent aspartate aminotransferase-like (Major domain)"/>
    <property type="match status" value="1"/>
</dbReference>
<feature type="domain" description="Aminotransferase class I/classII large" evidence="10">
    <location>
        <begin position="43"/>
        <end position="362"/>
    </location>
</feature>
<proteinExistence type="inferred from homology"/>
<evidence type="ECO:0000256" key="6">
    <source>
        <dbReference type="ARBA" id="ARBA00022679"/>
    </source>
</evidence>
<dbReference type="InterPro" id="IPR015422">
    <property type="entry name" value="PyrdxlP-dep_Trfase_small"/>
</dbReference>
<evidence type="ECO:0000313" key="11">
    <source>
        <dbReference type="EMBL" id="SCU75489.1"/>
    </source>
</evidence>
<dbReference type="Pfam" id="PF00155">
    <property type="entry name" value="Aminotran_1_2"/>
    <property type="match status" value="1"/>
</dbReference>
<feature type="modified residue" description="N6-(pyridoxal phosphate)lysine" evidence="9">
    <location>
        <position position="234"/>
    </location>
</feature>
<keyword evidence="5 9" id="KW-0032">Aminotransferase</keyword>
<dbReference type="PANTHER" id="PTHR43643">
    <property type="entry name" value="HISTIDINOL-PHOSPHATE AMINOTRANSFERASE 2"/>
    <property type="match status" value="1"/>
</dbReference>
<dbReference type="SUPFAM" id="SSF53383">
    <property type="entry name" value="PLP-dependent transferases"/>
    <property type="match status" value="1"/>
</dbReference>
<organism evidence="11">
    <name type="scientific">Cupriavidus necator</name>
    <name type="common">Alcaligenes eutrophus</name>
    <name type="synonym">Ralstonia eutropha</name>
    <dbReference type="NCBI Taxonomy" id="106590"/>
    <lineage>
        <taxon>Bacteria</taxon>
        <taxon>Pseudomonadati</taxon>
        <taxon>Pseudomonadota</taxon>
        <taxon>Betaproteobacteria</taxon>
        <taxon>Burkholderiales</taxon>
        <taxon>Burkholderiaceae</taxon>
        <taxon>Cupriavidus</taxon>
    </lineage>
</organism>
<comment type="catalytic activity">
    <reaction evidence="8 9">
        <text>L-histidinol phosphate + 2-oxoglutarate = 3-(imidazol-4-yl)-2-oxopropyl phosphate + L-glutamate</text>
        <dbReference type="Rhea" id="RHEA:23744"/>
        <dbReference type="ChEBI" id="CHEBI:16810"/>
        <dbReference type="ChEBI" id="CHEBI:29985"/>
        <dbReference type="ChEBI" id="CHEBI:57766"/>
        <dbReference type="ChEBI" id="CHEBI:57980"/>
        <dbReference type="EC" id="2.6.1.9"/>
    </reaction>
</comment>
<evidence type="ECO:0000256" key="9">
    <source>
        <dbReference type="HAMAP-Rule" id="MF_01023"/>
    </source>
</evidence>
<dbReference type="CDD" id="cd00609">
    <property type="entry name" value="AAT_like"/>
    <property type="match status" value="1"/>
</dbReference>
<comment type="cofactor">
    <cofactor evidence="1 9">
        <name>pyridoxal 5'-phosphate</name>
        <dbReference type="ChEBI" id="CHEBI:597326"/>
    </cofactor>
</comment>
<dbReference type="InterPro" id="IPR015424">
    <property type="entry name" value="PyrdxlP-dep_Trfase"/>
</dbReference>
<dbReference type="HAMAP" id="MF_01023">
    <property type="entry name" value="HisC_aminotrans_2"/>
    <property type="match status" value="1"/>
</dbReference>
<evidence type="ECO:0000256" key="7">
    <source>
        <dbReference type="ARBA" id="ARBA00022898"/>
    </source>
</evidence>
<name>A0A1K0IDT4_CUPNE</name>
<dbReference type="AlphaFoldDB" id="A0A1K0IDT4"/>
<evidence type="ECO:0000256" key="1">
    <source>
        <dbReference type="ARBA" id="ARBA00001933"/>
    </source>
</evidence>
<dbReference type="PANTHER" id="PTHR43643:SF3">
    <property type="entry name" value="HISTIDINOL-PHOSPHATE AMINOTRANSFERASE"/>
    <property type="match status" value="1"/>
</dbReference>